<dbReference type="InterPro" id="IPR015660">
    <property type="entry name" value="MASH1/Ascl1a-like"/>
</dbReference>
<protein>
    <submittedName>
        <fullName evidence="2">Uncharacterized protein</fullName>
    </submittedName>
</protein>
<keyword evidence="1" id="KW-0175">Coiled coil</keyword>
<dbReference type="GO" id="GO:0000981">
    <property type="term" value="F:DNA-binding transcription factor activity, RNA polymerase II-specific"/>
    <property type="evidence" value="ECO:0007669"/>
    <property type="project" value="TreeGrafter"/>
</dbReference>
<reference evidence="2 3" key="1">
    <citation type="journal article" date="2021" name="Commun. Biol.">
        <title>The genome of Shorea leprosula (Dipterocarpaceae) highlights the ecological relevance of drought in aseasonal tropical rainforests.</title>
        <authorList>
            <person name="Ng K.K.S."/>
            <person name="Kobayashi M.J."/>
            <person name="Fawcett J.A."/>
            <person name="Hatakeyama M."/>
            <person name="Paape T."/>
            <person name="Ng C.H."/>
            <person name="Ang C.C."/>
            <person name="Tnah L.H."/>
            <person name="Lee C.T."/>
            <person name="Nishiyama T."/>
            <person name="Sese J."/>
            <person name="O'Brien M.J."/>
            <person name="Copetti D."/>
            <person name="Mohd Noor M.I."/>
            <person name="Ong R.C."/>
            <person name="Putra M."/>
            <person name="Sireger I.Z."/>
            <person name="Indrioko S."/>
            <person name="Kosugi Y."/>
            <person name="Izuno A."/>
            <person name="Isagi Y."/>
            <person name="Lee S.L."/>
            <person name="Shimizu K.K."/>
        </authorList>
    </citation>
    <scope>NUCLEOTIDE SEQUENCE [LARGE SCALE GENOMIC DNA]</scope>
    <source>
        <strain evidence="2">214</strain>
    </source>
</reference>
<dbReference type="PANTHER" id="PTHR13935">
    <property type="entry name" value="ACHAETE-SCUTE TRANSCRIPTION FACTOR-RELATED"/>
    <property type="match status" value="1"/>
</dbReference>
<sequence>MSTFTQEPLSVLDQVDEAVNYIKSLQKRLKECEAKKEKLLGRKRSHGCIGKGSDSISSSRSPQIKVHEIGSGLQIFLTIGLEDQFIFYEIIRILHEEGADVKNTTYSVVGDRVFLMVLAEIGEPMLCVGGGRITAKLNNFVYGSHNEEEVLQESWDLIQIHPEIWDFQII</sequence>
<name>A0AAV5I5I7_9ROSI</name>
<gene>
    <name evidence="2" type="ORF">SLEP1_g6785</name>
</gene>
<evidence type="ECO:0000313" key="3">
    <source>
        <dbReference type="Proteomes" id="UP001054252"/>
    </source>
</evidence>
<proteinExistence type="predicted"/>
<keyword evidence="3" id="KW-1185">Reference proteome</keyword>
<dbReference type="PANTHER" id="PTHR13935:SF63">
    <property type="entry name" value="BHLH DOMAIN-CONTAINING PROTEIN"/>
    <property type="match status" value="1"/>
</dbReference>
<evidence type="ECO:0000256" key="1">
    <source>
        <dbReference type="SAM" id="Coils"/>
    </source>
</evidence>
<dbReference type="GO" id="GO:0090575">
    <property type="term" value="C:RNA polymerase II transcription regulator complex"/>
    <property type="evidence" value="ECO:0007669"/>
    <property type="project" value="TreeGrafter"/>
</dbReference>
<organism evidence="2 3">
    <name type="scientific">Rubroshorea leprosula</name>
    <dbReference type="NCBI Taxonomy" id="152421"/>
    <lineage>
        <taxon>Eukaryota</taxon>
        <taxon>Viridiplantae</taxon>
        <taxon>Streptophyta</taxon>
        <taxon>Embryophyta</taxon>
        <taxon>Tracheophyta</taxon>
        <taxon>Spermatophyta</taxon>
        <taxon>Magnoliopsida</taxon>
        <taxon>eudicotyledons</taxon>
        <taxon>Gunneridae</taxon>
        <taxon>Pentapetalae</taxon>
        <taxon>rosids</taxon>
        <taxon>malvids</taxon>
        <taxon>Malvales</taxon>
        <taxon>Dipterocarpaceae</taxon>
        <taxon>Rubroshorea</taxon>
    </lineage>
</organism>
<feature type="coiled-coil region" evidence="1">
    <location>
        <begin position="15"/>
        <end position="42"/>
    </location>
</feature>
<dbReference type="AlphaFoldDB" id="A0AAV5I5I7"/>
<dbReference type="Proteomes" id="UP001054252">
    <property type="component" value="Unassembled WGS sequence"/>
</dbReference>
<accession>A0AAV5I5I7</accession>
<dbReference type="EMBL" id="BPVZ01000006">
    <property type="protein sequence ID" value="GKU93167.1"/>
    <property type="molecule type" value="Genomic_DNA"/>
</dbReference>
<comment type="caution">
    <text evidence="2">The sequence shown here is derived from an EMBL/GenBank/DDBJ whole genome shotgun (WGS) entry which is preliminary data.</text>
</comment>
<dbReference type="GO" id="GO:0000977">
    <property type="term" value="F:RNA polymerase II transcription regulatory region sequence-specific DNA binding"/>
    <property type="evidence" value="ECO:0007669"/>
    <property type="project" value="TreeGrafter"/>
</dbReference>
<evidence type="ECO:0000313" key="2">
    <source>
        <dbReference type="EMBL" id="GKU93167.1"/>
    </source>
</evidence>